<evidence type="ECO:0000256" key="1">
    <source>
        <dbReference type="SAM" id="Phobius"/>
    </source>
</evidence>
<sequence>IFAAFIMILASSIGIQFGVLVTRYVRGVSMRYILGISILICAIGAILKLADVLLGEPAAWLEVSSVAVTFGGMGLTVIMILALFIIALRYHRGQHIPTWIESLVAKEN</sequence>
<dbReference type="EMBL" id="BARV01035086">
    <property type="protein sequence ID" value="GAI53657.1"/>
    <property type="molecule type" value="Genomic_DNA"/>
</dbReference>
<feature type="non-terminal residue" evidence="2">
    <location>
        <position position="1"/>
    </location>
</feature>
<comment type="caution">
    <text evidence="2">The sequence shown here is derived from an EMBL/GenBank/DDBJ whole genome shotgun (WGS) entry which is preliminary data.</text>
</comment>
<protein>
    <submittedName>
        <fullName evidence="2">Uncharacterized protein</fullName>
    </submittedName>
</protein>
<feature type="transmembrane region" description="Helical" evidence="1">
    <location>
        <begin position="6"/>
        <end position="25"/>
    </location>
</feature>
<reference evidence="2" key="1">
    <citation type="journal article" date="2014" name="Front. Microbiol.">
        <title>High frequency of phylogenetically diverse reductive dehalogenase-homologous genes in deep subseafloor sedimentary metagenomes.</title>
        <authorList>
            <person name="Kawai M."/>
            <person name="Futagami T."/>
            <person name="Toyoda A."/>
            <person name="Takaki Y."/>
            <person name="Nishi S."/>
            <person name="Hori S."/>
            <person name="Arai W."/>
            <person name="Tsubouchi T."/>
            <person name="Morono Y."/>
            <person name="Uchiyama I."/>
            <person name="Ito T."/>
            <person name="Fujiyama A."/>
            <person name="Inagaki F."/>
            <person name="Takami H."/>
        </authorList>
    </citation>
    <scope>NUCLEOTIDE SEQUENCE</scope>
    <source>
        <strain evidence="2">Expedition CK06-06</strain>
    </source>
</reference>
<organism evidence="2">
    <name type="scientific">marine sediment metagenome</name>
    <dbReference type="NCBI Taxonomy" id="412755"/>
    <lineage>
        <taxon>unclassified sequences</taxon>
        <taxon>metagenomes</taxon>
        <taxon>ecological metagenomes</taxon>
    </lineage>
</organism>
<name>X1PBH3_9ZZZZ</name>
<dbReference type="AlphaFoldDB" id="X1PBH3"/>
<keyword evidence="1" id="KW-0812">Transmembrane</keyword>
<feature type="transmembrane region" description="Helical" evidence="1">
    <location>
        <begin position="32"/>
        <end position="54"/>
    </location>
</feature>
<accession>X1PBH3</accession>
<evidence type="ECO:0000313" key="2">
    <source>
        <dbReference type="EMBL" id="GAI53657.1"/>
    </source>
</evidence>
<keyword evidence="1" id="KW-1133">Transmembrane helix</keyword>
<feature type="transmembrane region" description="Helical" evidence="1">
    <location>
        <begin position="66"/>
        <end position="88"/>
    </location>
</feature>
<proteinExistence type="predicted"/>
<gene>
    <name evidence="2" type="ORF">S06H3_54803</name>
</gene>
<keyword evidence="1" id="KW-0472">Membrane</keyword>